<proteinExistence type="predicted"/>
<keyword evidence="2" id="KW-1185">Reference proteome</keyword>
<protein>
    <submittedName>
        <fullName evidence="1">Uncharacterized protein</fullName>
    </submittedName>
</protein>
<evidence type="ECO:0000313" key="1">
    <source>
        <dbReference type="EMBL" id="MEK8130409.1"/>
    </source>
</evidence>
<comment type="caution">
    <text evidence="1">The sequence shown here is derived from an EMBL/GenBank/DDBJ whole genome shotgun (WGS) entry which is preliminary data.</text>
</comment>
<dbReference type="EMBL" id="JBBPCC010000014">
    <property type="protein sequence ID" value="MEK8130409.1"/>
    <property type="molecule type" value="Genomic_DNA"/>
</dbReference>
<reference evidence="1 2" key="1">
    <citation type="submission" date="2024-04" db="EMBL/GenBank/DDBJ databases">
        <title>draft genome sequnece of Paenibacillus filicis.</title>
        <authorList>
            <person name="Kim D.-U."/>
        </authorList>
    </citation>
    <scope>NUCLEOTIDE SEQUENCE [LARGE SCALE GENOMIC DNA]</scope>
    <source>
        <strain evidence="1 2">KACC14197</strain>
    </source>
</reference>
<name>A0ABU9DNU3_9BACL</name>
<gene>
    <name evidence="1" type="ORF">WMW72_21100</name>
</gene>
<evidence type="ECO:0000313" key="2">
    <source>
        <dbReference type="Proteomes" id="UP001469365"/>
    </source>
</evidence>
<sequence length="50" mass="5628">MTDAAWSKIPASRLVMLTLDELADKTLGYMESAFRFISLEETCAISAWSR</sequence>
<accession>A0ABU9DNU3</accession>
<organism evidence="1 2">
    <name type="scientific">Paenibacillus filicis</name>
    <dbReference type="NCBI Taxonomy" id="669464"/>
    <lineage>
        <taxon>Bacteria</taxon>
        <taxon>Bacillati</taxon>
        <taxon>Bacillota</taxon>
        <taxon>Bacilli</taxon>
        <taxon>Bacillales</taxon>
        <taxon>Paenibacillaceae</taxon>
        <taxon>Paenibacillus</taxon>
    </lineage>
</organism>
<dbReference type="Proteomes" id="UP001469365">
    <property type="component" value="Unassembled WGS sequence"/>
</dbReference>
<dbReference type="RefSeq" id="WP_341417546.1">
    <property type="nucleotide sequence ID" value="NZ_JBBPCC010000014.1"/>
</dbReference>